<comment type="similarity">
    <text evidence="1">Belongs to the LytR/CpsA/Psr (LCP) family.</text>
</comment>
<proteinExistence type="inferred from homology"/>
<evidence type="ECO:0000313" key="3">
    <source>
        <dbReference type="EMBL" id="GGD71190.1"/>
    </source>
</evidence>
<accession>A0A916Z0X1</accession>
<gene>
    <name evidence="3" type="ORF">GCM10010911_31360</name>
</gene>
<dbReference type="PANTHER" id="PTHR33392">
    <property type="entry name" value="POLYISOPRENYL-TEICHOIC ACID--PEPTIDOGLYCAN TEICHOIC ACID TRANSFERASE TAGU"/>
    <property type="match status" value="1"/>
</dbReference>
<dbReference type="PANTHER" id="PTHR33392:SF6">
    <property type="entry name" value="POLYISOPRENYL-TEICHOIC ACID--PEPTIDOGLYCAN TEICHOIC ACID TRANSFERASE TAGU"/>
    <property type="match status" value="1"/>
</dbReference>
<dbReference type="EMBL" id="BMHP01000002">
    <property type="protein sequence ID" value="GGD71190.1"/>
    <property type="molecule type" value="Genomic_DNA"/>
</dbReference>
<reference evidence="3" key="1">
    <citation type="journal article" date="2014" name="Int. J. Syst. Evol. Microbiol.">
        <title>Complete genome sequence of Corynebacterium casei LMG S-19264T (=DSM 44701T), isolated from a smear-ripened cheese.</title>
        <authorList>
            <consortium name="US DOE Joint Genome Institute (JGI-PGF)"/>
            <person name="Walter F."/>
            <person name="Albersmeier A."/>
            <person name="Kalinowski J."/>
            <person name="Ruckert C."/>
        </authorList>
    </citation>
    <scope>NUCLEOTIDE SEQUENCE</scope>
    <source>
        <strain evidence="3">CGMCC 1.15178</strain>
    </source>
</reference>
<comment type="caution">
    <text evidence="3">The sequence shown here is derived from an EMBL/GenBank/DDBJ whole genome shotgun (WGS) entry which is preliminary data.</text>
</comment>
<dbReference type="AlphaFoldDB" id="A0A916Z0X1"/>
<dbReference type="InterPro" id="IPR050922">
    <property type="entry name" value="LytR/CpsA/Psr_CW_biosynth"/>
</dbReference>
<dbReference type="Gene3D" id="3.40.630.190">
    <property type="entry name" value="LCP protein"/>
    <property type="match status" value="1"/>
</dbReference>
<sequence>MRRIMIVILLALVAVAGYLYWLYKDTLGSITTDAEPGIEVPAEESVKVKPVTFMLLGFDTREATGSLNTDVMMIASFNPTSKSATVVSIPRDSQINVDGYKIRKANGYYAAFLSSAKKEGLAQKEAEKKAKQGMRKMFGEFLGIPIDYTATINFKGFADVVDALGGVEVDVDIDMRYVDKADGTNINLSKGVQVLDGKKALDFVRYRKSNNGKNMSSDFERNQRQSLVLGEIADKMKSFSGVTRIGGVIKAVGNNMRMDVPSNEVENMMTTYFGIGRSDIEFIPLEGEWRSPYVHLNDAKLAEAKAALEAKLAE</sequence>
<keyword evidence="4" id="KW-1185">Reference proteome</keyword>
<evidence type="ECO:0000259" key="2">
    <source>
        <dbReference type="Pfam" id="PF03816"/>
    </source>
</evidence>
<protein>
    <recommendedName>
        <fullName evidence="2">Cell envelope-related transcriptional attenuator domain-containing protein</fullName>
    </recommendedName>
</protein>
<dbReference type="InterPro" id="IPR004474">
    <property type="entry name" value="LytR_CpsA_psr"/>
</dbReference>
<name>A0A916Z0X1_9BACL</name>
<reference evidence="3" key="2">
    <citation type="submission" date="2020-09" db="EMBL/GenBank/DDBJ databases">
        <authorList>
            <person name="Sun Q."/>
            <person name="Zhou Y."/>
        </authorList>
    </citation>
    <scope>NUCLEOTIDE SEQUENCE</scope>
    <source>
        <strain evidence="3">CGMCC 1.15178</strain>
    </source>
</reference>
<dbReference type="Pfam" id="PF03816">
    <property type="entry name" value="LytR_cpsA_psr"/>
    <property type="match status" value="1"/>
</dbReference>
<feature type="domain" description="Cell envelope-related transcriptional attenuator" evidence="2">
    <location>
        <begin position="68"/>
        <end position="238"/>
    </location>
</feature>
<evidence type="ECO:0000256" key="1">
    <source>
        <dbReference type="ARBA" id="ARBA00006068"/>
    </source>
</evidence>
<dbReference type="NCBIfam" id="TIGR00350">
    <property type="entry name" value="lytR_cpsA_psr"/>
    <property type="match status" value="1"/>
</dbReference>
<dbReference type="Proteomes" id="UP000612456">
    <property type="component" value="Unassembled WGS sequence"/>
</dbReference>
<organism evidence="3 4">
    <name type="scientific">Paenibacillus nasutitermitis</name>
    <dbReference type="NCBI Taxonomy" id="1652958"/>
    <lineage>
        <taxon>Bacteria</taxon>
        <taxon>Bacillati</taxon>
        <taxon>Bacillota</taxon>
        <taxon>Bacilli</taxon>
        <taxon>Bacillales</taxon>
        <taxon>Paenibacillaceae</taxon>
        <taxon>Paenibacillus</taxon>
    </lineage>
</organism>
<evidence type="ECO:0000313" key="4">
    <source>
        <dbReference type="Proteomes" id="UP000612456"/>
    </source>
</evidence>